<evidence type="ECO:0000256" key="6">
    <source>
        <dbReference type="ARBA" id="ARBA00023136"/>
    </source>
</evidence>
<feature type="transmembrane region" description="Helical" evidence="7">
    <location>
        <begin position="106"/>
        <end position="127"/>
    </location>
</feature>
<keyword evidence="4 7" id="KW-0812">Transmembrane</keyword>
<feature type="transmembrane region" description="Helical" evidence="7">
    <location>
        <begin position="214"/>
        <end position="230"/>
    </location>
</feature>
<gene>
    <name evidence="8" type="ORF">GYA27_03880</name>
</gene>
<keyword evidence="6 7" id="KW-0472">Membrane</keyword>
<dbReference type="EMBL" id="JAAZNL010000048">
    <property type="protein sequence ID" value="NMB70313.1"/>
    <property type="molecule type" value="Genomic_DNA"/>
</dbReference>
<comment type="caution">
    <text evidence="8">The sequence shown here is derived from an EMBL/GenBank/DDBJ whole genome shotgun (WGS) entry which is preliminary data.</text>
</comment>
<evidence type="ECO:0000313" key="9">
    <source>
        <dbReference type="Proteomes" id="UP000526033"/>
    </source>
</evidence>
<dbReference type="InterPro" id="IPR000715">
    <property type="entry name" value="Glycosyl_transferase_4"/>
</dbReference>
<keyword evidence="2" id="KW-1003">Cell membrane</keyword>
<dbReference type="PANTHER" id="PTHR22926:SF3">
    <property type="entry name" value="UNDECAPRENYL-PHOSPHATE ALPHA-N-ACETYLGLUCOSAMINYL 1-PHOSPHATE TRANSFERASE"/>
    <property type="match status" value="1"/>
</dbReference>
<feature type="transmembrane region" description="Helical" evidence="7">
    <location>
        <begin position="448"/>
        <end position="465"/>
    </location>
</feature>
<dbReference type="Proteomes" id="UP000526033">
    <property type="component" value="Unassembled WGS sequence"/>
</dbReference>
<feature type="transmembrane region" description="Helical" evidence="7">
    <location>
        <begin position="23"/>
        <end position="44"/>
    </location>
</feature>
<feature type="transmembrane region" description="Helical" evidence="7">
    <location>
        <begin position="374"/>
        <end position="393"/>
    </location>
</feature>
<feature type="transmembrane region" description="Helical" evidence="7">
    <location>
        <begin position="251"/>
        <end position="272"/>
    </location>
</feature>
<evidence type="ECO:0000256" key="2">
    <source>
        <dbReference type="ARBA" id="ARBA00022475"/>
    </source>
</evidence>
<feature type="transmembrane region" description="Helical" evidence="7">
    <location>
        <begin position="346"/>
        <end position="365"/>
    </location>
</feature>
<evidence type="ECO:0000256" key="3">
    <source>
        <dbReference type="ARBA" id="ARBA00022679"/>
    </source>
</evidence>
<dbReference type="GO" id="GO:0044038">
    <property type="term" value="P:cell wall macromolecule biosynthetic process"/>
    <property type="evidence" value="ECO:0007669"/>
    <property type="project" value="TreeGrafter"/>
</dbReference>
<accession>A0A7X9HH70</accession>
<comment type="subcellular location">
    <subcellularLocation>
        <location evidence="1">Cell membrane</location>
        <topology evidence="1">Multi-pass membrane protein</topology>
    </subcellularLocation>
</comment>
<dbReference type="Pfam" id="PF00953">
    <property type="entry name" value="Glycos_transf_4"/>
    <property type="match status" value="1"/>
</dbReference>
<dbReference type="GO" id="GO:0016780">
    <property type="term" value="F:phosphotransferase activity, for other substituted phosphate groups"/>
    <property type="evidence" value="ECO:0007669"/>
    <property type="project" value="InterPro"/>
</dbReference>
<feature type="transmembrane region" description="Helical" evidence="7">
    <location>
        <begin position="399"/>
        <end position="417"/>
    </location>
</feature>
<organism evidence="8 9">
    <name type="scientific">candidate division WWE3 bacterium</name>
    <dbReference type="NCBI Taxonomy" id="2053526"/>
    <lineage>
        <taxon>Bacteria</taxon>
        <taxon>Katanobacteria</taxon>
    </lineage>
</organism>
<feature type="transmembrane region" description="Helical" evidence="7">
    <location>
        <begin position="191"/>
        <end position="208"/>
    </location>
</feature>
<feature type="transmembrane region" description="Helical" evidence="7">
    <location>
        <begin position="471"/>
        <end position="491"/>
    </location>
</feature>
<dbReference type="PANTHER" id="PTHR22926">
    <property type="entry name" value="PHOSPHO-N-ACETYLMURAMOYL-PENTAPEPTIDE-TRANSFERASE"/>
    <property type="match status" value="1"/>
</dbReference>
<evidence type="ECO:0000256" key="5">
    <source>
        <dbReference type="ARBA" id="ARBA00022989"/>
    </source>
</evidence>
<dbReference type="AlphaFoldDB" id="A0A7X9HH70"/>
<feature type="transmembrane region" description="Helical" evidence="7">
    <location>
        <begin position="322"/>
        <end position="340"/>
    </location>
</feature>
<feature type="transmembrane region" description="Helical" evidence="7">
    <location>
        <begin position="292"/>
        <end position="310"/>
    </location>
</feature>
<reference evidence="8 9" key="1">
    <citation type="journal article" date="2020" name="Biotechnol. Biofuels">
        <title>New insights from the biogas microbiome by comprehensive genome-resolved metagenomics of nearly 1600 species originating from multiple anaerobic digesters.</title>
        <authorList>
            <person name="Campanaro S."/>
            <person name="Treu L."/>
            <person name="Rodriguez-R L.M."/>
            <person name="Kovalovszki A."/>
            <person name="Ziels R.M."/>
            <person name="Maus I."/>
            <person name="Zhu X."/>
            <person name="Kougias P.G."/>
            <person name="Basile A."/>
            <person name="Luo G."/>
            <person name="Schluter A."/>
            <person name="Konstantinidis K.T."/>
            <person name="Angelidaki I."/>
        </authorList>
    </citation>
    <scope>NUCLEOTIDE SEQUENCE [LARGE SCALE GENOMIC DNA]</scope>
    <source>
        <strain evidence="8">AS27yjCOA_165</strain>
    </source>
</reference>
<feature type="transmembrane region" description="Helical" evidence="7">
    <location>
        <begin position="71"/>
        <end position="94"/>
    </location>
</feature>
<dbReference type="GO" id="GO:0071555">
    <property type="term" value="P:cell wall organization"/>
    <property type="evidence" value="ECO:0007669"/>
    <property type="project" value="TreeGrafter"/>
</dbReference>
<evidence type="ECO:0000313" key="8">
    <source>
        <dbReference type="EMBL" id="NMB70313.1"/>
    </source>
</evidence>
<sequence length="504" mass="56629">MKLPNIKISKITERILGKRKSEVYTPLIIVNLLMIVFQTVYIFLRMSYVNPQIPFWYSKFWGDYQLVPKNYLYILPFTSFILLGISYLLILLLGKYFIRYVKEVTAFFVSIWNLSITVSMIRIIFIASSPFPPIINPSYLNLLMPFLLSFTASSLLLPLFTNYVKSKDLITNPSVHAHPAMILQRPTARGGGFFYGLLFVIFAVFFVGIPRELIGFYISIIMVSVLGILDDYQNTHPKSNYRALENPMLRLVLLFAAVSTVILSGIRIPLISNPFGAPIDLNAYTVMVGNVPFPYVSVIISMIWVVWILNLLSWSNGIDGQYAGIIGISSIIIGILALRFNPIQTIHTRVAIMSMVSAGLALGFVRQTWYPSKILWGFGAVSAGMVIAILSILVNSKVVVSVLIILIPFMDAIVTVFRRVIQRRNPLVGDKGHLHHLLLSRGWSVPRVALFYWLTTAVFGVIGIISSEKYIVQVGLTVIGAVGFIIVLMNLKSARDKKLPRQLE</sequence>
<protein>
    <recommendedName>
        <fullName evidence="10">Undecaprenyl/decaprenyl-phosphate alpha-N-acetylglucosaminyl 1-phosphate transferase</fullName>
    </recommendedName>
</protein>
<feature type="transmembrane region" description="Helical" evidence="7">
    <location>
        <begin position="139"/>
        <end position="160"/>
    </location>
</feature>
<evidence type="ECO:0000256" key="1">
    <source>
        <dbReference type="ARBA" id="ARBA00004651"/>
    </source>
</evidence>
<keyword evidence="3" id="KW-0808">Transferase</keyword>
<evidence type="ECO:0000256" key="4">
    <source>
        <dbReference type="ARBA" id="ARBA00022692"/>
    </source>
</evidence>
<keyword evidence="5 7" id="KW-1133">Transmembrane helix</keyword>
<proteinExistence type="predicted"/>
<evidence type="ECO:0008006" key="10">
    <source>
        <dbReference type="Google" id="ProtNLM"/>
    </source>
</evidence>
<dbReference type="GO" id="GO:0009103">
    <property type="term" value="P:lipopolysaccharide biosynthetic process"/>
    <property type="evidence" value="ECO:0007669"/>
    <property type="project" value="TreeGrafter"/>
</dbReference>
<dbReference type="CDD" id="cd06853">
    <property type="entry name" value="GT_WecA_like"/>
    <property type="match status" value="1"/>
</dbReference>
<evidence type="ECO:0000256" key="7">
    <source>
        <dbReference type="SAM" id="Phobius"/>
    </source>
</evidence>
<name>A0A7X9HH70_UNCKA</name>
<dbReference type="GO" id="GO:0005886">
    <property type="term" value="C:plasma membrane"/>
    <property type="evidence" value="ECO:0007669"/>
    <property type="project" value="UniProtKB-SubCell"/>
</dbReference>